<evidence type="ECO:0000313" key="3">
    <source>
        <dbReference type="Proteomes" id="UP000036403"/>
    </source>
</evidence>
<feature type="domain" description="Integrase catalytic" evidence="1">
    <location>
        <begin position="1"/>
        <end position="86"/>
    </location>
</feature>
<dbReference type="EMBL" id="LBMM01020740">
    <property type="protein sequence ID" value="KMQ83220.1"/>
    <property type="molecule type" value="Genomic_DNA"/>
</dbReference>
<dbReference type="OrthoDB" id="7554945at2759"/>
<dbReference type="InterPro" id="IPR036397">
    <property type="entry name" value="RNaseH_sf"/>
</dbReference>
<dbReference type="Gene3D" id="3.30.420.10">
    <property type="entry name" value="Ribonuclease H-like superfamily/Ribonuclease H"/>
    <property type="match status" value="1"/>
</dbReference>
<dbReference type="Proteomes" id="UP000036403">
    <property type="component" value="Unassembled WGS sequence"/>
</dbReference>
<dbReference type="AlphaFoldDB" id="A0A0J7MRT7"/>
<dbReference type="InterPro" id="IPR001584">
    <property type="entry name" value="Integrase_cat-core"/>
</dbReference>
<dbReference type="GO" id="GO:0003676">
    <property type="term" value="F:nucleic acid binding"/>
    <property type="evidence" value="ECO:0007669"/>
    <property type="project" value="InterPro"/>
</dbReference>
<evidence type="ECO:0000259" key="1">
    <source>
        <dbReference type="PROSITE" id="PS50994"/>
    </source>
</evidence>
<dbReference type="STRING" id="67767.A0A0J7MRT7"/>
<keyword evidence="3" id="KW-1185">Reference proteome</keyword>
<dbReference type="GO" id="GO:0015074">
    <property type="term" value="P:DNA integration"/>
    <property type="evidence" value="ECO:0007669"/>
    <property type="project" value="InterPro"/>
</dbReference>
<name>A0A0J7MRT7_LASNI</name>
<dbReference type="SUPFAM" id="SSF53098">
    <property type="entry name" value="Ribonuclease H-like"/>
    <property type="match status" value="1"/>
</dbReference>
<proteinExistence type="predicted"/>
<protein>
    <submittedName>
        <fullName evidence="2">Retrovirus-related pol polyprotein from transposon</fullName>
    </submittedName>
</protein>
<dbReference type="PaxDb" id="67767-A0A0J7MRT7"/>
<comment type="caution">
    <text evidence="2">The sequence shown here is derived from an EMBL/GenBank/DDBJ whole genome shotgun (WGS) entry which is preliminary data.</text>
</comment>
<dbReference type="PROSITE" id="PS50994">
    <property type="entry name" value="INTEGRASE"/>
    <property type="match status" value="1"/>
</dbReference>
<dbReference type="InterPro" id="IPR012337">
    <property type="entry name" value="RNaseH-like_sf"/>
</dbReference>
<sequence length="144" mass="16556">MSHELRAFLTSQGVATSRTTLYNPRRNGQVERYNGIILKTIMLALKSNNMKTEHWEEVLGFALHSIRPLLCTATNVTPHERMFNHPRRSFNGSSSPTWLTKTGPILMKKYVRTNKHDSLVEEVELIEANPEYAYVRLPDGRETT</sequence>
<accession>A0A0J7MRT7</accession>
<reference evidence="2 3" key="1">
    <citation type="submission" date="2015-04" db="EMBL/GenBank/DDBJ databases">
        <title>Lasius niger genome sequencing.</title>
        <authorList>
            <person name="Konorov E.A."/>
            <person name="Nikitin M.A."/>
            <person name="Kirill M.V."/>
            <person name="Chang P."/>
        </authorList>
    </citation>
    <scope>NUCLEOTIDE SEQUENCE [LARGE SCALE GENOMIC DNA]</scope>
    <source>
        <tissue evidence="2">Whole</tissue>
    </source>
</reference>
<feature type="non-terminal residue" evidence="2">
    <location>
        <position position="144"/>
    </location>
</feature>
<organism evidence="2 3">
    <name type="scientific">Lasius niger</name>
    <name type="common">Black garden ant</name>
    <dbReference type="NCBI Taxonomy" id="67767"/>
    <lineage>
        <taxon>Eukaryota</taxon>
        <taxon>Metazoa</taxon>
        <taxon>Ecdysozoa</taxon>
        <taxon>Arthropoda</taxon>
        <taxon>Hexapoda</taxon>
        <taxon>Insecta</taxon>
        <taxon>Pterygota</taxon>
        <taxon>Neoptera</taxon>
        <taxon>Endopterygota</taxon>
        <taxon>Hymenoptera</taxon>
        <taxon>Apocrita</taxon>
        <taxon>Aculeata</taxon>
        <taxon>Formicoidea</taxon>
        <taxon>Formicidae</taxon>
        <taxon>Formicinae</taxon>
        <taxon>Lasius</taxon>
        <taxon>Lasius</taxon>
    </lineage>
</organism>
<evidence type="ECO:0000313" key="2">
    <source>
        <dbReference type="EMBL" id="KMQ83220.1"/>
    </source>
</evidence>
<gene>
    <name evidence="2" type="ORF">RF55_20599</name>
</gene>